<evidence type="ECO:0000259" key="10">
    <source>
        <dbReference type="Pfam" id="PF00720"/>
    </source>
</evidence>
<dbReference type="KEGG" id="spun:BFF78_10665"/>
<dbReference type="InterPro" id="IPR023549">
    <property type="entry name" value="Subtilisin_inhibitor"/>
</dbReference>
<dbReference type="InterPro" id="IPR000691">
    <property type="entry name" value="Prot_inh_I16_SSI"/>
</dbReference>
<dbReference type="RefSeq" id="WP_069778087.1">
    <property type="nucleotide sequence ID" value="NZ_CP017248.1"/>
</dbReference>
<evidence type="ECO:0000256" key="5">
    <source>
        <dbReference type="ARBA" id="ARBA00022690"/>
    </source>
</evidence>
<comment type="subcellular location">
    <subcellularLocation>
        <location evidence="1">Secreted</location>
    </subcellularLocation>
</comment>
<dbReference type="Proteomes" id="UP000094960">
    <property type="component" value="Chromosome"/>
</dbReference>
<comment type="similarity">
    <text evidence="2 8">Belongs to the protease inhibitor I16 (SSI) family.</text>
</comment>
<dbReference type="AlphaFoldDB" id="A0A1D7Y783"/>
<evidence type="ECO:0000256" key="7">
    <source>
        <dbReference type="ARBA" id="ARBA00023157"/>
    </source>
</evidence>
<dbReference type="EMBL" id="CP017248">
    <property type="protein sequence ID" value="AOR31442.1"/>
    <property type="molecule type" value="Genomic_DNA"/>
</dbReference>
<dbReference type="Pfam" id="PF00720">
    <property type="entry name" value="SSI"/>
    <property type="match status" value="1"/>
</dbReference>
<dbReference type="InterPro" id="IPR036819">
    <property type="entry name" value="Subtilisin_inhibitor-like_sf"/>
</dbReference>
<evidence type="ECO:0000256" key="2">
    <source>
        <dbReference type="ARBA" id="ARBA00010472"/>
    </source>
</evidence>
<comment type="subunit">
    <text evidence="3">Homodimer.</text>
</comment>
<accession>A0A1D7Y783</accession>
<sequence>MTYITRLTTAAGALLACAGLLTAAPAQAAPSATRATFPLSDNWLYLTVARGETAQAGDKHGTLLLCDPMPLGYARAAEACAELSSVDGDIARIPQKKVFCPMIFAPVTVHAHGQWNGRPVDYQETYSSKCVMEARTGAVFATEH</sequence>
<proteinExistence type="inferred from homology"/>
<evidence type="ECO:0000256" key="1">
    <source>
        <dbReference type="ARBA" id="ARBA00004613"/>
    </source>
</evidence>
<keyword evidence="9" id="KW-0732">Signal</keyword>
<dbReference type="SUPFAM" id="SSF55399">
    <property type="entry name" value="Subtilisin inhibitor"/>
    <property type="match status" value="1"/>
</dbReference>
<keyword evidence="4" id="KW-0964">Secreted</keyword>
<evidence type="ECO:0000256" key="6">
    <source>
        <dbReference type="ARBA" id="ARBA00022900"/>
    </source>
</evidence>
<keyword evidence="11" id="KW-0645">Protease</keyword>
<feature type="domain" description="Subtilisin inhibitor" evidence="10">
    <location>
        <begin position="43"/>
        <end position="127"/>
    </location>
</feature>
<evidence type="ECO:0000256" key="8">
    <source>
        <dbReference type="RuleBase" id="RU003471"/>
    </source>
</evidence>
<gene>
    <name evidence="11" type="ORF">BFF78_10665</name>
</gene>
<keyword evidence="7" id="KW-1015">Disulfide bond</keyword>
<evidence type="ECO:0000256" key="3">
    <source>
        <dbReference type="ARBA" id="ARBA00011738"/>
    </source>
</evidence>
<protein>
    <submittedName>
        <fullName evidence="11">Serine protease</fullName>
    </submittedName>
</protein>
<evidence type="ECO:0000256" key="4">
    <source>
        <dbReference type="ARBA" id="ARBA00022525"/>
    </source>
</evidence>
<evidence type="ECO:0000313" key="11">
    <source>
        <dbReference type="EMBL" id="AOR31442.1"/>
    </source>
</evidence>
<feature type="chain" id="PRO_5009102650" evidence="9">
    <location>
        <begin position="29"/>
        <end position="144"/>
    </location>
</feature>
<dbReference type="GO" id="GO:0008233">
    <property type="term" value="F:peptidase activity"/>
    <property type="evidence" value="ECO:0007669"/>
    <property type="project" value="UniProtKB-KW"/>
</dbReference>
<evidence type="ECO:0000313" key="12">
    <source>
        <dbReference type="Proteomes" id="UP000094960"/>
    </source>
</evidence>
<keyword evidence="5 8" id="KW-0646">Protease inhibitor</keyword>
<reference evidence="12" key="1">
    <citation type="submission" date="2016-09" db="EMBL/GenBank/DDBJ databases">
        <title>Streptomyces puniciscabiei strain:TW1S1 Genome sequencing and assembly.</title>
        <authorList>
            <person name="Kim M.-K."/>
            <person name="Kim S.B."/>
        </authorList>
    </citation>
    <scope>NUCLEOTIDE SEQUENCE [LARGE SCALE GENOMIC DNA]</scope>
    <source>
        <strain evidence="12">TW1S1</strain>
    </source>
</reference>
<dbReference type="Gene3D" id="3.30.350.10">
    <property type="entry name" value="Subtilisin inhibitor-like"/>
    <property type="match status" value="1"/>
</dbReference>
<feature type="signal peptide" evidence="9">
    <location>
        <begin position="1"/>
        <end position="28"/>
    </location>
</feature>
<dbReference type="GO" id="GO:0005576">
    <property type="term" value="C:extracellular region"/>
    <property type="evidence" value="ECO:0007669"/>
    <property type="project" value="UniProtKB-SubCell"/>
</dbReference>
<keyword evidence="11" id="KW-0378">Hydrolase</keyword>
<dbReference type="GO" id="GO:0004867">
    <property type="term" value="F:serine-type endopeptidase inhibitor activity"/>
    <property type="evidence" value="ECO:0007669"/>
    <property type="project" value="UniProtKB-KW"/>
</dbReference>
<dbReference type="GO" id="GO:0006508">
    <property type="term" value="P:proteolysis"/>
    <property type="evidence" value="ECO:0007669"/>
    <property type="project" value="UniProtKB-KW"/>
</dbReference>
<dbReference type="PROSITE" id="PS51257">
    <property type="entry name" value="PROKAR_LIPOPROTEIN"/>
    <property type="match status" value="1"/>
</dbReference>
<name>A0A1D7Y783_9ACTN</name>
<organism evidence="11 12">
    <name type="scientific">Streptomyces fodineus</name>
    <dbReference type="NCBI Taxonomy" id="1904616"/>
    <lineage>
        <taxon>Bacteria</taxon>
        <taxon>Bacillati</taxon>
        <taxon>Actinomycetota</taxon>
        <taxon>Actinomycetes</taxon>
        <taxon>Kitasatosporales</taxon>
        <taxon>Streptomycetaceae</taxon>
        <taxon>Streptomyces</taxon>
    </lineage>
</organism>
<dbReference type="PRINTS" id="PR00294">
    <property type="entry name" value="SSBTLNINHBTR"/>
</dbReference>
<keyword evidence="6 8" id="KW-0722">Serine protease inhibitor</keyword>
<keyword evidence="12" id="KW-1185">Reference proteome</keyword>
<evidence type="ECO:0000256" key="9">
    <source>
        <dbReference type="SAM" id="SignalP"/>
    </source>
</evidence>